<accession>A0A1C3JQZ1</accession>
<sequence length="80" mass="8683">MMIVDLIDEVDFKEKMLGVGAPVKDCQTLEEVDSALKVWANDAPQNISVIKSACSELEATGATILPDVHVVIKNFLKIPS</sequence>
<evidence type="ECO:0000313" key="3">
    <source>
        <dbReference type="Proteomes" id="UP000092840"/>
    </source>
</evidence>
<reference evidence="2 3" key="1">
    <citation type="submission" date="2016-06" db="EMBL/GenBank/DDBJ databases">
        <authorList>
            <person name="Rodrigo-Torres L."/>
            <person name="Arahal D.R."/>
        </authorList>
    </citation>
    <scope>NUCLEOTIDE SEQUENCE [LARGE SCALE GENOMIC DNA]</scope>
    <source>
        <strain evidence="2 3">CECT 5116</strain>
    </source>
</reference>
<gene>
    <name evidence="1" type="ORF">MGA5115_01641</name>
    <name evidence="2" type="ORF">MGA5116_00295</name>
</gene>
<reference evidence="1 4" key="2">
    <citation type="submission" date="2016-06" db="EMBL/GenBank/DDBJ databases">
        <authorList>
            <person name="Kjaerup R.B."/>
            <person name="Dalgaard T.S."/>
            <person name="Juul-Madsen H.R."/>
        </authorList>
    </citation>
    <scope>NUCLEOTIDE SEQUENCE [LARGE SCALE GENOMIC DNA]</scope>
    <source>
        <strain evidence="1 4">CECT 5115</strain>
    </source>
</reference>
<name>A0A1C3JQZ1_9GAMM</name>
<dbReference type="RefSeq" id="WP_067034629.1">
    <property type="nucleotide sequence ID" value="NZ_FLRA01000011.1"/>
</dbReference>
<keyword evidence="3" id="KW-1185">Reference proteome</keyword>
<evidence type="ECO:0000313" key="1">
    <source>
        <dbReference type="EMBL" id="SBT17527.1"/>
    </source>
</evidence>
<dbReference type="Proteomes" id="UP000092840">
    <property type="component" value="Unassembled WGS sequence"/>
</dbReference>
<dbReference type="EMBL" id="FLRB01000002">
    <property type="protein sequence ID" value="SBT19719.1"/>
    <property type="molecule type" value="Genomic_DNA"/>
</dbReference>
<evidence type="ECO:0000313" key="4">
    <source>
        <dbReference type="Proteomes" id="UP000092871"/>
    </source>
</evidence>
<evidence type="ECO:0000313" key="2">
    <source>
        <dbReference type="EMBL" id="SBT19719.1"/>
    </source>
</evidence>
<dbReference type="OrthoDB" id="6169664at2"/>
<organism evidence="1 4">
    <name type="scientific">Marinomonas gallaica</name>
    <dbReference type="NCBI Taxonomy" id="1806667"/>
    <lineage>
        <taxon>Bacteria</taxon>
        <taxon>Pseudomonadati</taxon>
        <taxon>Pseudomonadota</taxon>
        <taxon>Gammaproteobacteria</taxon>
        <taxon>Oceanospirillales</taxon>
        <taxon>Oceanospirillaceae</taxon>
        <taxon>Marinomonas</taxon>
    </lineage>
</organism>
<protein>
    <submittedName>
        <fullName evidence="1">Uncharacterized protein</fullName>
    </submittedName>
</protein>
<dbReference type="Proteomes" id="UP000092871">
    <property type="component" value="Unassembled WGS sequence"/>
</dbReference>
<dbReference type="EMBL" id="FLRA01000011">
    <property type="protein sequence ID" value="SBT17527.1"/>
    <property type="molecule type" value="Genomic_DNA"/>
</dbReference>
<proteinExistence type="predicted"/>
<dbReference type="AlphaFoldDB" id="A0A1C3JQZ1"/>